<reference evidence="1" key="1">
    <citation type="submission" date="2023-03" db="EMBL/GenBank/DDBJ databases">
        <title>Chromosome-scale reference genome and RAD-based genetic map of yellow starthistle (Centaurea solstitialis) reveal putative structural variation and QTLs associated with invader traits.</title>
        <authorList>
            <person name="Reatini B."/>
            <person name="Cang F.A."/>
            <person name="Jiang Q."/>
            <person name="Mckibben M.T.W."/>
            <person name="Barker M.S."/>
            <person name="Rieseberg L.H."/>
            <person name="Dlugosch K.M."/>
        </authorList>
    </citation>
    <scope>NUCLEOTIDE SEQUENCE</scope>
    <source>
        <strain evidence="1">CAN-66</strain>
        <tissue evidence="1">Leaf</tissue>
    </source>
</reference>
<gene>
    <name evidence="1" type="ORF">OSB04_un000396</name>
</gene>
<dbReference type="EMBL" id="JARYMX010000023">
    <property type="protein sequence ID" value="KAJ9536438.1"/>
    <property type="molecule type" value="Genomic_DNA"/>
</dbReference>
<protein>
    <recommendedName>
        <fullName evidence="3">Reverse transcriptase domain-containing protein</fullName>
    </recommendedName>
</protein>
<name>A0AA38SQM3_9ASTR</name>
<evidence type="ECO:0008006" key="3">
    <source>
        <dbReference type="Google" id="ProtNLM"/>
    </source>
</evidence>
<keyword evidence="2" id="KW-1185">Reference proteome</keyword>
<proteinExistence type="predicted"/>
<dbReference type="Proteomes" id="UP001172457">
    <property type="component" value="Unassembled WGS sequence"/>
</dbReference>
<sequence>MVSNEFRDEILLTGGDCDNPPILTSGDMVSNEFRDEILLTGGDCDNPPILTSVMDKSFLSQLIGPDQSAFIPGRRISDNILMAHELVAGYQSVNVNESKSNTISTRLS</sequence>
<dbReference type="AlphaFoldDB" id="A0AA38SQM3"/>
<comment type="caution">
    <text evidence="1">The sequence shown here is derived from an EMBL/GenBank/DDBJ whole genome shotgun (WGS) entry which is preliminary data.</text>
</comment>
<evidence type="ECO:0000313" key="2">
    <source>
        <dbReference type="Proteomes" id="UP001172457"/>
    </source>
</evidence>
<evidence type="ECO:0000313" key="1">
    <source>
        <dbReference type="EMBL" id="KAJ9536438.1"/>
    </source>
</evidence>
<accession>A0AA38SQM3</accession>
<organism evidence="1 2">
    <name type="scientific">Centaurea solstitialis</name>
    <name type="common">yellow star-thistle</name>
    <dbReference type="NCBI Taxonomy" id="347529"/>
    <lineage>
        <taxon>Eukaryota</taxon>
        <taxon>Viridiplantae</taxon>
        <taxon>Streptophyta</taxon>
        <taxon>Embryophyta</taxon>
        <taxon>Tracheophyta</taxon>
        <taxon>Spermatophyta</taxon>
        <taxon>Magnoliopsida</taxon>
        <taxon>eudicotyledons</taxon>
        <taxon>Gunneridae</taxon>
        <taxon>Pentapetalae</taxon>
        <taxon>asterids</taxon>
        <taxon>campanulids</taxon>
        <taxon>Asterales</taxon>
        <taxon>Asteraceae</taxon>
        <taxon>Carduoideae</taxon>
        <taxon>Cardueae</taxon>
        <taxon>Centaureinae</taxon>
        <taxon>Centaurea</taxon>
    </lineage>
</organism>